<dbReference type="InterPro" id="IPR022284">
    <property type="entry name" value="GPAT/DHAPAT"/>
</dbReference>
<sequence>MTAPVTLPLWLFVLILLFAASAFATHFLFPSVRWFFRRRLEKAVARLNTRLERPIEPFKLLRRYDLIQRLCYHPDVTRAILDHAAEHGLREDVAFERARRYAREIVPAFSAFAYFGWGVRAARMLSNALYRVRLGHHDPQELSGIDHDATLIFVMNHRSNMDYVLVTHLAAERSALSYAVGEWAQVWPLSRLIRAMGAYFIRRRSRDGLYRAILRRYVEMATAGGSTQAIFPEGGLSLDGALQPPKMGLLSYITDALPQVEREVVFVPVALNYDRVLEDRVLIGAAEAGTRRFDARISHVFAATLRQLWLRVTGRYHRFGYAAVSFGKPLSLKHFPALARDPEALADALMDRIAACVPVLPVPLVAHLLLDGPKSRAELERGVSALLDRLGHCHVHLPRNNRDYAVEVGLRSLTERAIAVKEGDTFAIAPENRTLARFYANSIAHLL</sequence>
<keyword evidence="7" id="KW-0808">Transferase</keyword>
<evidence type="ECO:0000256" key="4">
    <source>
        <dbReference type="ARBA" id="ARBA00013432"/>
    </source>
</evidence>
<dbReference type="STRING" id="1685382.AVJ23_17880"/>
<protein>
    <recommendedName>
        <fullName evidence="4">Glycerol-3-phosphate acyltransferase</fullName>
        <ecNumber evidence="3">2.3.1.15</ecNumber>
    </recommendedName>
</protein>
<evidence type="ECO:0000313" key="8">
    <source>
        <dbReference type="Proteomes" id="UP000054396"/>
    </source>
</evidence>
<evidence type="ECO:0000256" key="3">
    <source>
        <dbReference type="ARBA" id="ARBA00013113"/>
    </source>
</evidence>
<comment type="subcellular location">
    <subcellularLocation>
        <location evidence="1">Endomembrane system</location>
        <topology evidence="1">Peripheral membrane protein</topology>
    </subcellularLocation>
</comment>
<feature type="domain" description="Phospholipid/glycerol acyltransferase" evidence="6">
    <location>
        <begin position="151"/>
        <end position="274"/>
    </location>
</feature>
<comment type="catalytic activity">
    <reaction evidence="5">
        <text>sn-glycerol 3-phosphate + an acyl-CoA = a 1-acyl-sn-glycero-3-phosphate + CoA</text>
        <dbReference type="Rhea" id="RHEA:15325"/>
        <dbReference type="ChEBI" id="CHEBI:57287"/>
        <dbReference type="ChEBI" id="CHEBI:57597"/>
        <dbReference type="ChEBI" id="CHEBI:57970"/>
        <dbReference type="ChEBI" id="CHEBI:58342"/>
        <dbReference type="EC" id="2.3.1.15"/>
    </reaction>
</comment>
<organism evidence="7 8">
    <name type="scientific">Pseudoponticoccus marisrubri</name>
    <dbReference type="NCBI Taxonomy" id="1685382"/>
    <lineage>
        <taxon>Bacteria</taxon>
        <taxon>Pseudomonadati</taxon>
        <taxon>Pseudomonadota</taxon>
        <taxon>Alphaproteobacteria</taxon>
        <taxon>Rhodobacterales</taxon>
        <taxon>Roseobacteraceae</taxon>
        <taxon>Pseudoponticoccus</taxon>
    </lineage>
</organism>
<evidence type="ECO:0000256" key="1">
    <source>
        <dbReference type="ARBA" id="ARBA00004184"/>
    </source>
</evidence>
<dbReference type="AlphaFoldDB" id="A0A0W7WFH8"/>
<dbReference type="EMBL" id="LPXO01000014">
    <property type="protein sequence ID" value="KUF09314.1"/>
    <property type="molecule type" value="Genomic_DNA"/>
</dbReference>
<dbReference type="Pfam" id="PF19277">
    <property type="entry name" value="GPAT_C"/>
    <property type="match status" value="1"/>
</dbReference>
<evidence type="ECO:0000256" key="2">
    <source>
        <dbReference type="ARBA" id="ARBA00004765"/>
    </source>
</evidence>
<keyword evidence="7" id="KW-0012">Acyltransferase</keyword>
<dbReference type="InterPro" id="IPR002123">
    <property type="entry name" value="Plipid/glycerol_acylTrfase"/>
</dbReference>
<reference evidence="7 8" key="1">
    <citation type="submission" date="2015-12" db="EMBL/GenBank/DDBJ databases">
        <authorList>
            <person name="Shamseldin A."/>
            <person name="Moawad H."/>
            <person name="Abd El-Rahim W.M."/>
            <person name="Sadowsky M.J."/>
        </authorList>
    </citation>
    <scope>NUCLEOTIDE SEQUENCE [LARGE SCALE GENOMIC DNA]</scope>
    <source>
        <strain evidence="7 8">SJ5A-1</strain>
    </source>
</reference>
<dbReference type="Pfam" id="PF01553">
    <property type="entry name" value="Acyltransferase"/>
    <property type="match status" value="1"/>
</dbReference>
<dbReference type="UniPathway" id="UPA00557">
    <property type="reaction ID" value="UER00612"/>
</dbReference>
<dbReference type="InterPro" id="IPR045520">
    <property type="entry name" value="GPAT/DHAPAT_C"/>
</dbReference>
<evidence type="ECO:0000259" key="6">
    <source>
        <dbReference type="SMART" id="SM00563"/>
    </source>
</evidence>
<dbReference type="SMART" id="SM00563">
    <property type="entry name" value="PlsC"/>
    <property type="match status" value="1"/>
</dbReference>
<dbReference type="PANTHER" id="PTHR12563:SF17">
    <property type="entry name" value="DIHYDROXYACETONE PHOSPHATE ACYLTRANSFERASE"/>
    <property type="match status" value="1"/>
</dbReference>
<name>A0A0W7WFH8_9RHOB</name>
<dbReference type="GO" id="GO:0004366">
    <property type="term" value="F:glycerol-3-phosphate O-acyltransferase activity"/>
    <property type="evidence" value="ECO:0007669"/>
    <property type="project" value="UniProtKB-EC"/>
</dbReference>
<comment type="caution">
    <text evidence="7">The sequence shown here is derived from an EMBL/GenBank/DDBJ whole genome shotgun (WGS) entry which is preliminary data.</text>
</comment>
<proteinExistence type="predicted"/>
<gene>
    <name evidence="7" type="ORF">AVJ23_17880</name>
</gene>
<dbReference type="SUPFAM" id="SSF69593">
    <property type="entry name" value="Glycerol-3-phosphate (1)-acyltransferase"/>
    <property type="match status" value="1"/>
</dbReference>
<comment type="pathway">
    <text evidence="2">Phospholipid metabolism; CDP-diacylglycerol biosynthesis; CDP-diacylglycerol from sn-glycerol 3-phosphate: step 1/3.</text>
</comment>
<dbReference type="OrthoDB" id="335193at2"/>
<evidence type="ECO:0000313" key="7">
    <source>
        <dbReference type="EMBL" id="KUF09314.1"/>
    </source>
</evidence>
<accession>A0A0W7WFH8</accession>
<dbReference type="GO" id="GO:0005886">
    <property type="term" value="C:plasma membrane"/>
    <property type="evidence" value="ECO:0007669"/>
    <property type="project" value="TreeGrafter"/>
</dbReference>
<dbReference type="GO" id="GO:0012505">
    <property type="term" value="C:endomembrane system"/>
    <property type="evidence" value="ECO:0007669"/>
    <property type="project" value="UniProtKB-SubCell"/>
</dbReference>
<keyword evidence="8" id="KW-1185">Reference proteome</keyword>
<dbReference type="EC" id="2.3.1.15" evidence="3"/>
<dbReference type="Proteomes" id="UP000054396">
    <property type="component" value="Unassembled WGS sequence"/>
</dbReference>
<dbReference type="RefSeq" id="WP_058863592.1">
    <property type="nucleotide sequence ID" value="NZ_LPXO01000014.1"/>
</dbReference>
<dbReference type="PANTHER" id="PTHR12563">
    <property type="entry name" value="GLYCEROL-3-PHOSPHATE ACYLTRANSFERASE"/>
    <property type="match status" value="1"/>
</dbReference>
<evidence type="ECO:0000256" key="5">
    <source>
        <dbReference type="ARBA" id="ARBA00048427"/>
    </source>
</evidence>
<dbReference type="GO" id="GO:0016024">
    <property type="term" value="P:CDP-diacylglycerol biosynthetic process"/>
    <property type="evidence" value="ECO:0007669"/>
    <property type="project" value="UniProtKB-UniPathway"/>
</dbReference>